<feature type="compositionally biased region" description="Polar residues" evidence="1">
    <location>
        <begin position="229"/>
        <end position="239"/>
    </location>
</feature>
<comment type="caution">
    <text evidence="3">The sequence shown here is derived from an EMBL/GenBank/DDBJ whole genome shotgun (WGS) entry which is preliminary data.</text>
</comment>
<dbReference type="SUPFAM" id="SSF52047">
    <property type="entry name" value="RNI-like"/>
    <property type="match status" value="1"/>
</dbReference>
<dbReference type="EMBL" id="BQFW01000014">
    <property type="protein sequence ID" value="GJJ77738.1"/>
    <property type="molecule type" value="Genomic_DNA"/>
</dbReference>
<feature type="domain" description="F-box" evidence="2">
    <location>
        <begin position="7"/>
        <end position="41"/>
    </location>
</feature>
<keyword evidence="4" id="KW-1185">Reference proteome</keyword>
<dbReference type="Proteomes" id="UP000827284">
    <property type="component" value="Unassembled WGS sequence"/>
</dbReference>
<dbReference type="OrthoDB" id="2339388at2759"/>
<dbReference type="CDD" id="cd09917">
    <property type="entry name" value="F-box_SF"/>
    <property type="match status" value="1"/>
</dbReference>
<accession>A0A9P3M0X6</accession>
<name>A0A9P3M0X6_9FUNG</name>
<dbReference type="InterPro" id="IPR036047">
    <property type="entry name" value="F-box-like_dom_sf"/>
</dbReference>
<evidence type="ECO:0000313" key="3">
    <source>
        <dbReference type="EMBL" id="GJJ77738.1"/>
    </source>
</evidence>
<proteinExistence type="predicted"/>
<evidence type="ECO:0000313" key="4">
    <source>
        <dbReference type="Proteomes" id="UP000827284"/>
    </source>
</evidence>
<sequence>MATTAAIDRIPAETLDHVFSYLNIHQIYRCLTVSKFWFEITIARLYSFSPDMVLTRQDLFDLFYKRRHHIRHAAWNCSPPFNDHFREIESLLTPDPSKLRQLRRGQDDEDDTLTPALTFSTVKTLMFEGKLIDDMMPRFYEFLSKVPSLTRLELQFTEVHVAPAFFNQPPPLGMAAEAALLTGFETAAQEVIDLWTLLDILPNLEHLNLMGCRYVPRAEPAMAVDNHAASSSTTITGPNAATEPSAATSNGALSPKIRNSTRQNMPRKVYRLKSFHFSQMLFASVDPVLLLSQLPDLDELGVHSSRYFRHVVAHTFYDPVIFARALRLHCPKITHLVVEDWLPICLVLPATASSTLPATALAQEVLSVGATTVIPTPPEPPALPVDVTAAQPISVISPDYLHDDLDLVDYNGEDSLEPILPLLTTLECPRGIFTAEDFEQCYRLQHLVEIDVSDSRDADRVLPFVINRWRDRPQTRIQSHHLQAVLERCSKLKDFRATHRAIRFEDMVLDQEEENDDAEHSRLVLGEGQQELKTRPWACEATLEYLSIGFILPSADKYAHRAVWSQLGRLQRIEDLSLVLTNLIPSLDHGMTSLSLLPRLKRYSVARTCWGFPEKEAALWIATECRSLEKWRQDCLRSREMVVQTKSWFEGIGKGKLWVNK</sequence>
<feature type="region of interest" description="Disordered" evidence="1">
    <location>
        <begin position="229"/>
        <end position="258"/>
    </location>
</feature>
<dbReference type="AlphaFoldDB" id="A0A9P3M0X6"/>
<dbReference type="InterPro" id="IPR001810">
    <property type="entry name" value="F-box_dom"/>
</dbReference>
<reference evidence="3" key="1">
    <citation type="submission" date="2021-11" db="EMBL/GenBank/DDBJ databases">
        <authorList>
            <person name="Herlambang A."/>
            <person name="Guo Y."/>
            <person name="Takashima Y."/>
            <person name="Nishizawa T."/>
        </authorList>
    </citation>
    <scope>NUCLEOTIDE SEQUENCE</scope>
    <source>
        <strain evidence="3">E1425</strain>
    </source>
</reference>
<evidence type="ECO:0000259" key="2">
    <source>
        <dbReference type="Pfam" id="PF12937"/>
    </source>
</evidence>
<organism evidence="3 4">
    <name type="scientific">Entomortierella parvispora</name>
    <dbReference type="NCBI Taxonomy" id="205924"/>
    <lineage>
        <taxon>Eukaryota</taxon>
        <taxon>Fungi</taxon>
        <taxon>Fungi incertae sedis</taxon>
        <taxon>Mucoromycota</taxon>
        <taxon>Mortierellomycotina</taxon>
        <taxon>Mortierellomycetes</taxon>
        <taxon>Mortierellales</taxon>
        <taxon>Mortierellaceae</taxon>
        <taxon>Entomortierella</taxon>
    </lineage>
</organism>
<gene>
    <name evidence="3" type="ORF">EMPS_10097</name>
</gene>
<protein>
    <recommendedName>
        <fullName evidence="2">F-box domain-containing protein</fullName>
    </recommendedName>
</protein>
<dbReference type="SUPFAM" id="SSF81383">
    <property type="entry name" value="F-box domain"/>
    <property type="match status" value="1"/>
</dbReference>
<feature type="compositionally biased region" description="Polar residues" evidence="1">
    <location>
        <begin position="245"/>
        <end position="258"/>
    </location>
</feature>
<dbReference type="Pfam" id="PF12937">
    <property type="entry name" value="F-box-like"/>
    <property type="match status" value="1"/>
</dbReference>
<reference evidence="3" key="2">
    <citation type="journal article" date="2022" name="Microbiol. Resour. Announc.">
        <title>Whole-Genome Sequence of Entomortierella parvispora E1425, a Mucoromycotan Fungus Associated with Burkholderiaceae-Related Endosymbiotic Bacteria.</title>
        <authorList>
            <person name="Herlambang A."/>
            <person name="Guo Y."/>
            <person name="Takashima Y."/>
            <person name="Narisawa K."/>
            <person name="Ohta H."/>
            <person name="Nishizawa T."/>
        </authorList>
    </citation>
    <scope>NUCLEOTIDE SEQUENCE</scope>
    <source>
        <strain evidence="3">E1425</strain>
    </source>
</reference>
<evidence type="ECO:0000256" key="1">
    <source>
        <dbReference type="SAM" id="MobiDB-lite"/>
    </source>
</evidence>